<dbReference type="GO" id="GO:0046961">
    <property type="term" value="F:proton-transporting ATPase activity, rotational mechanism"/>
    <property type="evidence" value="ECO:0007669"/>
    <property type="project" value="InterPro"/>
</dbReference>
<evidence type="ECO:0000313" key="5">
    <source>
        <dbReference type="Proteomes" id="UP000503640"/>
    </source>
</evidence>
<sequence length="206" mass="22693">MPEATTRMALLALRARLGLARQGARLLRGKREVLAAEMFKLLREAVAGRDRLDASLREAQRALVLARALEGDAALASLGDGAAREIPVSVEERRVWGVPVHRVSAPRLRRAADARGAPPARWGLAAAEAATRHEEVLEVLLEIASRELYLERLGEELQQTTRRVNALEQLVAPRLAAEARRVSLALEERAREEAVRLKRFKGRAGA</sequence>
<organism evidence="4 5">
    <name type="scientific">Anaeromyxobacter diazotrophicus</name>
    <dbReference type="NCBI Taxonomy" id="2590199"/>
    <lineage>
        <taxon>Bacteria</taxon>
        <taxon>Pseudomonadati</taxon>
        <taxon>Myxococcota</taxon>
        <taxon>Myxococcia</taxon>
        <taxon>Myxococcales</taxon>
        <taxon>Cystobacterineae</taxon>
        <taxon>Anaeromyxobacteraceae</taxon>
        <taxon>Anaeromyxobacter</taxon>
    </lineage>
</organism>
<gene>
    <name evidence="4" type="primary">atpD_1</name>
    <name evidence="4" type="ORF">AMYX_10450</name>
</gene>
<accession>A0A7I9VIS2</accession>
<reference evidence="5" key="1">
    <citation type="journal article" date="2020" name="Appl. Environ. Microbiol.">
        <title>Diazotrophic Anaeromyxobacter Isolates from Soils.</title>
        <authorList>
            <person name="Masuda Y."/>
            <person name="Yamanaka H."/>
            <person name="Xu Z.X."/>
            <person name="Shiratori Y."/>
            <person name="Aono T."/>
            <person name="Amachi S."/>
            <person name="Senoo K."/>
            <person name="Itoh H."/>
        </authorList>
    </citation>
    <scope>NUCLEOTIDE SEQUENCE [LARGE SCALE GENOMIC DNA]</scope>
    <source>
        <strain evidence="5">R267</strain>
    </source>
</reference>
<dbReference type="Gene3D" id="1.10.287.3240">
    <property type="match status" value="1"/>
</dbReference>
<evidence type="ECO:0000256" key="2">
    <source>
        <dbReference type="ARBA" id="ARBA00022448"/>
    </source>
</evidence>
<comment type="similarity">
    <text evidence="1">Belongs to the V-ATPase D subunit family.</text>
</comment>
<comment type="caution">
    <text evidence="4">The sequence shown here is derived from an EMBL/GenBank/DDBJ whole genome shotgun (WGS) entry which is preliminary data.</text>
</comment>
<dbReference type="NCBIfam" id="TIGR00309">
    <property type="entry name" value="V_ATPase_subD"/>
    <property type="match status" value="1"/>
</dbReference>
<evidence type="ECO:0000256" key="3">
    <source>
        <dbReference type="ARBA" id="ARBA00023065"/>
    </source>
</evidence>
<evidence type="ECO:0000313" key="4">
    <source>
        <dbReference type="EMBL" id="GEJ56304.1"/>
    </source>
</evidence>
<dbReference type="EMBL" id="BJTG01000002">
    <property type="protein sequence ID" value="GEJ56304.1"/>
    <property type="molecule type" value="Genomic_DNA"/>
</dbReference>
<protein>
    <submittedName>
        <fullName evidence="4">V-type ATP synthase subunit D</fullName>
    </submittedName>
</protein>
<dbReference type="Proteomes" id="UP000503640">
    <property type="component" value="Unassembled WGS sequence"/>
</dbReference>
<dbReference type="InterPro" id="IPR002699">
    <property type="entry name" value="V_ATPase_D"/>
</dbReference>
<dbReference type="Pfam" id="PF01813">
    <property type="entry name" value="ATP-synt_D"/>
    <property type="match status" value="1"/>
</dbReference>
<evidence type="ECO:0000256" key="1">
    <source>
        <dbReference type="ARBA" id="ARBA00005850"/>
    </source>
</evidence>
<keyword evidence="5" id="KW-1185">Reference proteome</keyword>
<keyword evidence="3" id="KW-0406">Ion transport</keyword>
<proteinExistence type="inferred from homology"/>
<keyword evidence="2" id="KW-0813">Transport</keyword>
<dbReference type="RefSeq" id="WP_176063649.1">
    <property type="nucleotide sequence ID" value="NZ_BJTG01000002.1"/>
</dbReference>
<dbReference type="AlphaFoldDB" id="A0A7I9VIS2"/>
<name>A0A7I9VIS2_9BACT</name>
<dbReference type="PANTHER" id="PTHR11671">
    <property type="entry name" value="V-TYPE ATP SYNTHASE SUBUNIT D"/>
    <property type="match status" value="1"/>
</dbReference>